<comment type="caution">
    <text evidence="11">The sequence shown here is derived from an EMBL/GenBank/DDBJ whole genome shotgun (WGS) entry which is preliminary data.</text>
</comment>
<evidence type="ECO:0000256" key="9">
    <source>
        <dbReference type="SAM" id="MobiDB-lite"/>
    </source>
</evidence>
<dbReference type="GO" id="GO:0000245">
    <property type="term" value="P:spliceosomal complex assembly"/>
    <property type="evidence" value="ECO:0007669"/>
    <property type="project" value="TreeGrafter"/>
</dbReference>
<keyword evidence="6" id="KW-0067">ATP-binding</keyword>
<dbReference type="Proteomes" id="UP001275084">
    <property type="component" value="Unassembled WGS sequence"/>
</dbReference>
<proteinExistence type="predicted"/>
<dbReference type="Pfam" id="PF00069">
    <property type="entry name" value="Pkinase"/>
    <property type="match status" value="2"/>
</dbReference>
<dbReference type="PANTHER" id="PTHR47634:SF9">
    <property type="entry name" value="PROTEIN KINASE DOMAIN-CONTAINING PROTEIN-RELATED"/>
    <property type="match status" value="1"/>
</dbReference>
<dbReference type="GO" id="GO:0004674">
    <property type="term" value="F:protein serine/threonine kinase activity"/>
    <property type="evidence" value="ECO:0007669"/>
    <property type="project" value="UniProtKB-KW"/>
</dbReference>
<reference evidence="11" key="1">
    <citation type="journal article" date="2023" name="Mol. Phylogenet. Evol.">
        <title>Genome-scale phylogeny and comparative genomics of the fungal order Sordariales.</title>
        <authorList>
            <person name="Hensen N."/>
            <person name="Bonometti L."/>
            <person name="Westerberg I."/>
            <person name="Brannstrom I.O."/>
            <person name="Guillou S."/>
            <person name="Cros-Aarteil S."/>
            <person name="Calhoun S."/>
            <person name="Haridas S."/>
            <person name="Kuo A."/>
            <person name="Mondo S."/>
            <person name="Pangilinan J."/>
            <person name="Riley R."/>
            <person name="LaButti K."/>
            <person name="Andreopoulos B."/>
            <person name="Lipzen A."/>
            <person name="Chen C."/>
            <person name="Yan M."/>
            <person name="Daum C."/>
            <person name="Ng V."/>
            <person name="Clum A."/>
            <person name="Steindorff A."/>
            <person name="Ohm R.A."/>
            <person name="Martin F."/>
            <person name="Silar P."/>
            <person name="Natvig D.O."/>
            <person name="Lalanne C."/>
            <person name="Gautier V."/>
            <person name="Ament-Velasquez S.L."/>
            <person name="Kruys A."/>
            <person name="Hutchinson M.I."/>
            <person name="Powell A.J."/>
            <person name="Barry K."/>
            <person name="Miller A.N."/>
            <person name="Grigoriev I.V."/>
            <person name="Debuchy R."/>
            <person name="Gladieux P."/>
            <person name="Hiltunen Thoren M."/>
            <person name="Johannesson H."/>
        </authorList>
    </citation>
    <scope>NUCLEOTIDE SEQUENCE</scope>
    <source>
        <strain evidence="11">CBS 955.72</strain>
    </source>
</reference>
<dbReference type="EMBL" id="JAUIQD010000003">
    <property type="protein sequence ID" value="KAK3358158.1"/>
    <property type="molecule type" value="Genomic_DNA"/>
</dbReference>
<evidence type="ECO:0000256" key="8">
    <source>
        <dbReference type="ARBA" id="ARBA00048679"/>
    </source>
</evidence>
<keyword evidence="4" id="KW-0547">Nucleotide-binding</keyword>
<keyword evidence="3" id="KW-0808">Transferase</keyword>
<evidence type="ECO:0000256" key="6">
    <source>
        <dbReference type="ARBA" id="ARBA00022840"/>
    </source>
</evidence>
<evidence type="ECO:0000256" key="5">
    <source>
        <dbReference type="ARBA" id="ARBA00022777"/>
    </source>
</evidence>
<name>A0AAJ0HNT4_9PEZI</name>
<dbReference type="Gene3D" id="3.30.200.20">
    <property type="entry name" value="Phosphorylase Kinase, domain 1"/>
    <property type="match status" value="1"/>
</dbReference>
<dbReference type="GO" id="GO:0005524">
    <property type="term" value="F:ATP binding"/>
    <property type="evidence" value="ECO:0007669"/>
    <property type="project" value="UniProtKB-KW"/>
</dbReference>
<keyword evidence="12" id="KW-1185">Reference proteome</keyword>
<feature type="region of interest" description="Disordered" evidence="9">
    <location>
        <begin position="1"/>
        <end position="25"/>
    </location>
</feature>
<feature type="compositionally biased region" description="Basic and acidic residues" evidence="9">
    <location>
        <begin position="15"/>
        <end position="25"/>
    </location>
</feature>
<keyword evidence="2 11" id="KW-0723">Serine/threonine-protein kinase</keyword>
<feature type="domain" description="Protein kinase" evidence="10">
    <location>
        <begin position="58"/>
        <end position="374"/>
    </location>
</feature>
<dbReference type="PANTHER" id="PTHR47634">
    <property type="entry name" value="PROTEIN KINASE DOMAIN-CONTAINING PROTEIN-RELATED"/>
    <property type="match status" value="1"/>
</dbReference>
<accession>A0AAJ0HNT4</accession>
<reference evidence="11" key="2">
    <citation type="submission" date="2023-06" db="EMBL/GenBank/DDBJ databases">
        <authorList>
            <consortium name="Lawrence Berkeley National Laboratory"/>
            <person name="Haridas S."/>
            <person name="Hensen N."/>
            <person name="Bonometti L."/>
            <person name="Westerberg I."/>
            <person name="Brannstrom I.O."/>
            <person name="Guillou S."/>
            <person name="Cros-Aarteil S."/>
            <person name="Calhoun S."/>
            <person name="Kuo A."/>
            <person name="Mondo S."/>
            <person name="Pangilinan J."/>
            <person name="Riley R."/>
            <person name="Labutti K."/>
            <person name="Andreopoulos B."/>
            <person name="Lipzen A."/>
            <person name="Chen C."/>
            <person name="Yanf M."/>
            <person name="Daum C."/>
            <person name="Ng V."/>
            <person name="Clum A."/>
            <person name="Steindorff A."/>
            <person name="Ohm R."/>
            <person name="Martin F."/>
            <person name="Silar P."/>
            <person name="Natvig D."/>
            <person name="Lalanne C."/>
            <person name="Gautier V."/>
            <person name="Ament-Velasquez S.L."/>
            <person name="Kruys A."/>
            <person name="Hutchinson M.I."/>
            <person name="Powell A.J."/>
            <person name="Barry K."/>
            <person name="Miller A.N."/>
            <person name="Grigoriev I.V."/>
            <person name="Debuchy R."/>
            <person name="Gladieux P."/>
            <person name="Thoren M.H."/>
            <person name="Johannesson H."/>
        </authorList>
    </citation>
    <scope>NUCLEOTIDE SEQUENCE</scope>
    <source>
        <strain evidence="11">CBS 955.72</strain>
    </source>
</reference>
<dbReference type="InterPro" id="IPR051334">
    <property type="entry name" value="SRPK"/>
</dbReference>
<dbReference type="SUPFAM" id="SSF56112">
    <property type="entry name" value="Protein kinase-like (PK-like)"/>
    <property type="match status" value="1"/>
</dbReference>
<evidence type="ECO:0000256" key="1">
    <source>
        <dbReference type="ARBA" id="ARBA00012513"/>
    </source>
</evidence>
<dbReference type="InterPro" id="IPR011009">
    <property type="entry name" value="Kinase-like_dom_sf"/>
</dbReference>
<sequence>MESASRKRSPSPPRETPKEWPELPEDERTGFLEEEGFAWFRLEKWHSVRIGDIFESRYQVLLKLGFGSVSTAWLCRDLQEHKYVTLKVYETGHRQALNENKVLQHLRVVGPHVCIVHEPLSLSLKDIRELADGALPESILKPVVSQILLAIDYLHSVAHVVHTDIQEGNVMLSVTDQSIFDDAVDEEWGEPMPRKTANDHVVHTSTPLDMPDDPGPPVIIDFGDAQFGPGPFIGEVMPDLYRAPEIILAIPWDEKIDIWALGLMIWDMFEGRHLFNKRLPSREASAGAHLARIISLLGPPPEDLLKKGGATAEFFDRDGVFKIQDQVMESSLGSEEQKLDGEEKVDFLAFLGKMLQWRPEDRFSARELMKDPWLRRQD</sequence>
<evidence type="ECO:0000256" key="2">
    <source>
        <dbReference type="ARBA" id="ARBA00022527"/>
    </source>
</evidence>
<protein>
    <recommendedName>
        <fullName evidence="1">non-specific serine/threonine protein kinase</fullName>
        <ecNumber evidence="1">2.7.11.1</ecNumber>
    </recommendedName>
</protein>
<dbReference type="InterPro" id="IPR000719">
    <property type="entry name" value="Prot_kinase_dom"/>
</dbReference>
<dbReference type="PROSITE" id="PS50011">
    <property type="entry name" value="PROTEIN_KINASE_DOM"/>
    <property type="match status" value="1"/>
</dbReference>
<dbReference type="GO" id="GO:0050684">
    <property type="term" value="P:regulation of mRNA processing"/>
    <property type="evidence" value="ECO:0007669"/>
    <property type="project" value="TreeGrafter"/>
</dbReference>
<dbReference type="SMART" id="SM00220">
    <property type="entry name" value="S_TKc"/>
    <property type="match status" value="1"/>
</dbReference>
<evidence type="ECO:0000256" key="4">
    <source>
        <dbReference type="ARBA" id="ARBA00022741"/>
    </source>
</evidence>
<evidence type="ECO:0000256" key="3">
    <source>
        <dbReference type="ARBA" id="ARBA00022679"/>
    </source>
</evidence>
<gene>
    <name evidence="11" type="ORF">B0T25DRAFT_630991</name>
</gene>
<keyword evidence="5 11" id="KW-0418">Kinase</keyword>
<evidence type="ECO:0000259" key="10">
    <source>
        <dbReference type="PROSITE" id="PS50011"/>
    </source>
</evidence>
<dbReference type="AlphaFoldDB" id="A0AAJ0HNT4"/>
<evidence type="ECO:0000256" key="7">
    <source>
        <dbReference type="ARBA" id="ARBA00047899"/>
    </source>
</evidence>
<organism evidence="11 12">
    <name type="scientific">Lasiosphaeria hispida</name>
    <dbReference type="NCBI Taxonomy" id="260671"/>
    <lineage>
        <taxon>Eukaryota</taxon>
        <taxon>Fungi</taxon>
        <taxon>Dikarya</taxon>
        <taxon>Ascomycota</taxon>
        <taxon>Pezizomycotina</taxon>
        <taxon>Sordariomycetes</taxon>
        <taxon>Sordariomycetidae</taxon>
        <taxon>Sordariales</taxon>
        <taxon>Lasiosphaeriaceae</taxon>
        <taxon>Lasiosphaeria</taxon>
    </lineage>
</organism>
<comment type="catalytic activity">
    <reaction evidence="8">
        <text>L-seryl-[protein] + ATP = O-phospho-L-seryl-[protein] + ADP + H(+)</text>
        <dbReference type="Rhea" id="RHEA:17989"/>
        <dbReference type="Rhea" id="RHEA-COMP:9863"/>
        <dbReference type="Rhea" id="RHEA-COMP:11604"/>
        <dbReference type="ChEBI" id="CHEBI:15378"/>
        <dbReference type="ChEBI" id="CHEBI:29999"/>
        <dbReference type="ChEBI" id="CHEBI:30616"/>
        <dbReference type="ChEBI" id="CHEBI:83421"/>
        <dbReference type="ChEBI" id="CHEBI:456216"/>
        <dbReference type="EC" id="2.7.11.1"/>
    </reaction>
</comment>
<dbReference type="GO" id="GO:0005737">
    <property type="term" value="C:cytoplasm"/>
    <property type="evidence" value="ECO:0007669"/>
    <property type="project" value="TreeGrafter"/>
</dbReference>
<comment type="catalytic activity">
    <reaction evidence="7">
        <text>L-threonyl-[protein] + ATP = O-phospho-L-threonyl-[protein] + ADP + H(+)</text>
        <dbReference type="Rhea" id="RHEA:46608"/>
        <dbReference type="Rhea" id="RHEA-COMP:11060"/>
        <dbReference type="Rhea" id="RHEA-COMP:11605"/>
        <dbReference type="ChEBI" id="CHEBI:15378"/>
        <dbReference type="ChEBI" id="CHEBI:30013"/>
        <dbReference type="ChEBI" id="CHEBI:30616"/>
        <dbReference type="ChEBI" id="CHEBI:61977"/>
        <dbReference type="ChEBI" id="CHEBI:456216"/>
        <dbReference type="EC" id="2.7.11.1"/>
    </reaction>
</comment>
<evidence type="ECO:0000313" key="12">
    <source>
        <dbReference type="Proteomes" id="UP001275084"/>
    </source>
</evidence>
<dbReference type="GO" id="GO:0005634">
    <property type="term" value="C:nucleus"/>
    <property type="evidence" value="ECO:0007669"/>
    <property type="project" value="TreeGrafter"/>
</dbReference>
<evidence type="ECO:0000313" key="11">
    <source>
        <dbReference type="EMBL" id="KAK3358158.1"/>
    </source>
</evidence>
<dbReference type="Gene3D" id="1.10.510.10">
    <property type="entry name" value="Transferase(Phosphotransferase) domain 1"/>
    <property type="match status" value="1"/>
</dbReference>
<dbReference type="EC" id="2.7.11.1" evidence="1"/>